<feature type="domain" description="Calponin-homology (CH)" evidence="11">
    <location>
        <begin position="125"/>
        <end position="230"/>
    </location>
</feature>
<dbReference type="GO" id="GO:0031254">
    <property type="term" value="C:cell trailing edge"/>
    <property type="evidence" value="ECO:0007669"/>
    <property type="project" value="UniProtKB-ARBA"/>
</dbReference>
<keyword evidence="13" id="KW-1185">Reference proteome</keyword>
<dbReference type="EMBL" id="AJWJ01000346">
    <property type="protein sequence ID" value="KAF2071721.1"/>
    <property type="molecule type" value="Genomic_DNA"/>
</dbReference>
<evidence type="ECO:0000313" key="13">
    <source>
        <dbReference type="Proteomes" id="UP000695562"/>
    </source>
</evidence>
<gene>
    <name evidence="12" type="ORF">CYY_006966</name>
</gene>
<keyword evidence="3" id="KW-0677">Repeat</keyword>
<evidence type="ECO:0000256" key="7">
    <source>
        <dbReference type="ARBA" id="ARBA00059039"/>
    </source>
</evidence>
<dbReference type="Proteomes" id="UP000695562">
    <property type="component" value="Unassembled WGS sequence"/>
</dbReference>
<dbReference type="FunFam" id="1.10.418.10:FF:000138">
    <property type="entry name" value="Cortexillin I"/>
    <property type="match status" value="1"/>
</dbReference>
<feature type="coiled-coil region" evidence="10">
    <location>
        <begin position="235"/>
        <end position="353"/>
    </location>
</feature>
<sequence>MAGGKDWEIVQEKAFTAWVNSVLDKRGEKIQDVSKDLSDGVKLIAFLELISNKKLHKKYDFEPKARINFIQNVAIALKFLDEELKIKVQGVGAEDFVDNNKKMILGFLWTLYRKYRIAVISEGDKSSEEGLLLWCKNTTTGYNGVNISSFTKSFRDGLAFLALSHKFDSNTFQYAEYEKLDPIARLNAAFEFAEKGLGVPKLLEAEEVMRGTTDERSMVLYTSLFFHAYRAKEEKERIEKDKNEIATRLAGLQNSLENEKITREQLIKQKDELKSLLASLEFEGAEREKRLRELEAKLEETLKNLELEKLARMEMEARLAKTEKDRAILELKLAEATEEKNKLEQEIEASRQRGAAEAQGLGLLRKNLDQHVHDLLKWQKLTIENSSGATSIDDQIIDEVSGLPFGEQVKHLATKLDDENKGIQKLLSQKEDDLKIAKSKSSKTTKAN</sequence>
<dbReference type="SMART" id="SM00033">
    <property type="entry name" value="CH"/>
    <property type="match status" value="2"/>
</dbReference>
<name>A0A8J4PRH1_9MYCE</name>
<dbReference type="GO" id="GO:0043520">
    <property type="term" value="P:regulation of myosin II filament assembly"/>
    <property type="evidence" value="ECO:0007669"/>
    <property type="project" value="UniProtKB-ARBA"/>
</dbReference>
<keyword evidence="5" id="KW-0009">Actin-binding</keyword>
<evidence type="ECO:0000256" key="8">
    <source>
        <dbReference type="ARBA" id="ARBA00061379"/>
    </source>
</evidence>
<organism evidence="12 13">
    <name type="scientific">Polysphondylium violaceum</name>
    <dbReference type="NCBI Taxonomy" id="133409"/>
    <lineage>
        <taxon>Eukaryota</taxon>
        <taxon>Amoebozoa</taxon>
        <taxon>Evosea</taxon>
        <taxon>Eumycetozoa</taxon>
        <taxon>Dictyostelia</taxon>
        <taxon>Dictyosteliales</taxon>
        <taxon>Dictyosteliaceae</taxon>
        <taxon>Polysphondylium</taxon>
    </lineage>
</organism>
<dbReference type="InterPro" id="IPR001715">
    <property type="entry name" value="CH_dom"/>
</dbReference>
<dbReference type="Gene3D" id="1.10.418.10">
    <property type="entry name" value="Calponin-like domain"/>
    <property type="match status" value="2"/>
</dbReference>
<dbReference type="Gene3D" id="1.20.5.340">
    <property type="match status" value="1"/>
</dbReference>
<dbReference type="GO" id="GO:1904777">
    <property type="term" value="P:negative regulation of protein localization to cell cortex"/>
    <property type="evidence" value="ECO:0007669"/>
    <property type="project" value="UniProtKB-ARBA"/>
</dbReference>
<accession>A0A8J4PRH1</accession>
<evidence type="ECO:0000256" key="3">
    <source>
        <dbReference type="ARBA" id="ARBA00022737"/>
    </source>
</evidence>
<comment type="function">
    <text evidence="7">Actin-bundling protein. When linked to F-actin the actin filaments form preferentially anti-parallel bundles that associate into meshworks. Plays a major role in cytokinesis. Negatively regulates cortical localization of rapgap1.</text>
</comment>
<dbReference type="Pfam" id="PF09304">
    <property type="entry name" value="Cortex-I_coil"/>
    <property type="match status" value="1"/>
</dbReference>
<evidence type="ECO:0000256" key="9">
    <source>
        <dbReference type="ARBA" id="ARBA00065020"/>
    </source>
</evidence>
<dbReference type="GO" id="GO:0000281">
    <property type="term" value="P:mitotic cytokinesis"/>
    <property type="evidence" value="ECO:0007669"/>
    <property type="project" value="UniProtKB-ARBA"/>
</dbReference>
<feature type="domain" description="Calponin-homology (CH)" evidence="11">
    <location>
        <begin position="9"/>
        <end position="116"/>
    </location>
</feature>
<dbReference type="AlphaFoldDB" id="A0A8J4PRH1"/>
<dbReference type="InterPro" id="IPR001589">
    <property type="entry name" value="Actinin_actin-bd_CS"/>
</dbReference>
<dbReference type="GO" id="GO:0030866">
    <property type="term" value="P:cortical actin cytoskeleton organization"/>
    <property type="evidence" value="ECO:0007669"/>
    <property type="project" value="UniProtKB-ARBA"/>
</dbReference>
<proteinExistence type="inferred from homology"/>
<dbReference type="OrthoDB" id="18853at2759"/>
<dbReference type="GO" id="GO:0032060">
    <property type="term" value="P:bleb assembly"/>
    <property type="evidence" value="ECO:0007669"/>
    <property type="project" value="UniProtKB-ARBA"/>
</dbReference>
<dbReference type="GO" id="GO:0015629">
    <property type="term" value="C:actin cytoskeleton"/>
    <property type="evidence" value="ECO:0007669"/>
    <property type="project" value="UniProtKB-ARBA"/>
</dbReference>
<dbReference type="InterPro" id="IPR015383">
    <property type="entry name" value="Cortexillin-I_CC"/>
</dbReference>
<evidence type="ECO:0000256" key="4">
    <source>
        <dbReference type="ARBA" id="ARBA00023054"/>
    </source>
</evidence>
<comment type="similarity">
    <text evidence="8">Belongs to the cortexillin family.</text>
</comment>
<dbReference type="InterPro" id="IPR036872">
    <property type="entry name" value="CH_dom_sf"/>
</dbReference>
<dbReference type="GO" id="GO:0043327">
    <property type="term" value="P:chemotaxis to cAMP"/>
    <property type="evidence" value="ECO:0007669"/>
    <property type="project" value="UniProtKB-ARBA"/>
</dbReference>
<dbReference type="PROSITE" id="PS00019">
    <property type="entry name" value="ACTININ_1"/>
    <property type="match status" value="1"/>
</dbReference>
<dbReference type="GO" id="GO:0032154">
    <property type="term" value="C:cleavage furrow"/>
    <property type="evidence" value="ECO:0007669"/>
    <property type="project" value="UniProtKB-ARBA"/>
</dbReference>
<keyword evidence="4 10" id="KW-0175">Coiled coil</keyword>
<dbReference type="GO" id="GO:0140582">
    <property type="term" value="P:adenylate cyclase-activating G protein-coupled cAMP receptor signaling pathway"/>
    <property type="evidence" value="ECO:0007669"/>
    <property type="project" value="UniProtKB-ARBA"/>
</dbReference>
<dbReference type="GO" id="GO:0031152">
    <property type="term" value="P:aggregation involved in sorocarp development"/>
    <property type="evidence" value="ECO:0007669"/>
    <property type="project" value="UniProtKB-ARBA"/>
</dbReference>
<evidence type="ECO:0000256" key="2">
    <source>
        <dbReference type="ARBA" id="ARBA00022490"/>
    </source>
</evidence>
<dbReference type="GO" id="GO:0000902">
    <property type="term" value="P:cell morphogenesis"/>
    <property type="evidence" value="ECO:0007669"/>
    <property type="project" value="UniProtKB-ARBA"/>
</dbReference>
<comment type="subunit">
    <text evidence="9">Homodimer; parallel.</text>
</comment>
<dbReference type="GO" id="GO:0003779">
    <property type="term" value="F:actin binding"/>
    <property type="evidence" value="ECO:0007669"/>
    <property type="project" value="UniProtKB-KW"/>
</dbReference>
<comment type="subcellular location">
    <subcellularLocation>
        <location evidence="1">Cytoplasm</location>
        <location evidence="1">Cytoskeleton</location>
    </subcellularLocation>
</comment>
<evidence type="ECO:0000256" key="5">
    <source>
        <dbReference type="ARBA" id="ARBA00023203"/>
    </source>
</evidence>
<reference evidence="12" key="1">
    <citation type="submission" date="2020-01" db="EMBL/GenBank/DDBJ databases">
        <title>Development of genomics and gene disruption for Polysphondylium violaceum indicates a role for the polyketide synthase stlB in stalk morphogenesis.</title>
        <authorList>
            <person name="Narita B."/>
            <person name="Kawabe Y."/>
            <person name="Kin K."/>
            <person name="Saito T."/>
            <person name="Gibbs R."/>
            <person name="Kuspa A."/>
            <person name="Muzny D."/>
            <person name="Queller D."/>
            <person name="Richards S."/>
            <person name="Strassman J."/>
            <person name="Sucgang R."/>
            <person name="Worley K."/>
            <person name="Schaap P."/>
        </authorList>
    </citation>
    <scope>NUCLEOTIDE SEQUENCE</scope>
    <source>
        <strain evidence="12">QSvi11</strain>
    </source>
</reference>
<evidence type="ECO:0000256" key="1">
    <source>
        <dbReference type="ARBA" id="ARBA00004245"/>
    </source>
</evidence>
<dbReference type="CDD" id="cd21225">
    <property type="entry name" value="CH_CTX_rpt1"/>
    <property type="match status" value="1"/>
</dbReference>
<keyword evidence="2" id="KW-0963">Cytoplasm</keyword>
<dbReference type="SUPFAM" id="SSF58018">
    <property type="entry name" value="Coiled-coil dimerization domain from cortexillin I"/>
    <property type="match status" value="1"/>
</dbReference>
<protein>
    <recommendedName>
        <fullName evidence="11">Calponin-homology (CH) domain-containing protein</fullName>
    </recommendedName>
</protein>
<dbReference type="SUPFAM" id="SSF47576">
    <property type="entry name" value="Calponin-homology domain, CH-domain"/>
    <property type="match status" value="1"/>
</dbReference>
<evidence type="ECO:0000256" key="6">
    <source>
        <dbReference type="ARBA" id="ARBA00023212"/>
    </source>
</evidence>
<dbReference type="GO" id="GO:0005938">
    <property type="term" value="C:cell cortex"/>
    <property type="evidence" value="ECO:0007669"/>
    <property type="project" value="UniProtKB-ARBA"/>
</dbReference>
<evidence type="ECO:0000259" key="11">
    <source>
        <dbReference type="PROSITE" id="PS50021"/>
    </source>
</evidence>
<dbReference type="GO" id="GO:0045294">
    <property type="term" value="F:alpha-catenin binding"/>
    <property type="evidence" value="ECO:0007669"/>
    <property type="project" value="UniProtKB-ARBA"/>
</dbReference>
<evidence type="ECO:0000256" key="10">
    <source>
        <dbReference type="SAM" id="Coils"/>
    </source>
</evidence>
<dbReference type="Pfam" id="PF00307">
    <property type="entry name" value="CH"/>
    <property type="match status" value="2"/>
</dbReference>
<evidence type="ECO:0000313" key="12">
    <source>
        <dbReference type="EMBL" id="KAF2071721.1"/>
    </source>
</evidence>
<keyword evidence="6" id="KW-0206">Cytoskeleton</keyword>
<dbReference type="PANTHER" id="PTHR11915">
    <property type="entry name" value="SPECTRIN/FILAMIN RELATED CYTOSKELETAL PROTEIN"/>
    <property type="match status" value="1"/>
</dbReference>
<dbReference type="PROSITE" id="PS50021">
    <property type="entry name" value="CH"/>
    <property type="match status" value="2"/>
</dbReference>
<dbReference type="GO" id="GO:0010628">
    <property type="term" value="P:positive regulation of gene expression"/>
    <property type="evidence" value="ECO:0007669"/>
    <property type="project" value="UniProtKB-ARBA"/>
</dbReference>
<comment type="caution">
    <text evidence="12">The sequence shown here is derived from an EMBL/GenBank/DDBJ whole genome shotgun (WGS) entry which is preliminary data.</text>
</comment>
<dbReference type="GO" id="GO:0019887">
    <property type="term" value="F:protein kinase regulator activity"/>
    <property type="evidence" value="ECO:0007669"/>
    <property type="project" value="UniProtKB-ARBA"/>
</dbReference>